<comment type="caution">
    <text evidence="2">The sequence shown here is derived from an EMBL/GenBank/DDBJ whole genome shotgun (WGS) entry which is preliminary data.</text>
</comment>
<dbReference type="VEuPathDB" id="MicrosporidiaDB:TUBRATIS_15440"/>
<dbReference type="PANTHER" id="PTHR21148">
    <property type="entry name" value="THIOREDOXIN DOMAIN-CONTAINING PROTEIN 9"/>
    <property type="match status" value="1"/>
</dbReference>
<evidence type="ECO:0000313" key="2">
    <source>
        <dbReference type="EMBL" id="RVD91977.1"/>
    </source>
</evidence>
<evidence type="ECO:0000313" key="3">
    <source>
        <dbReference type="Proteomes" id="UP000282876"/>
    </source>
</evidence>
<accession>A0A437ALL2</accession>
<dbReference type="AlphaFoldDB" id="A0A437ALL2"/>
<dbReference type="Pfam" id="PF00085">
    <property type="entry name" value="Thioredoxin"/>
    <property type="match status" value="1"/>
</dbReference>
<dbReference type="Proteomes" id="UP000282876">
    <property type="component" value="Unassembled WGS sequence"/>
</dbReference>
<organism evidence="2 3">
    <name type="scientific">Tubulinosema ratisbonensis</name>
    <dbReference type="NCBI Taxonomy" id="291195"/>
    <lineage>
        <taxon>Eukaryota</taxon>
        <taxon>Fungi</taxon>
        <taxon>Fungi incertae sedis</taxon>
        <taxon>Microsporidia</taxon>
        <taxon>Tubulinosematoidea</taxon>
        <taxon>Tubulinosematidae</taxon>
        <taxon>Tubulinosema</taxon>
    </lineage>
</organism>
<evidence type="ECO:0000259" key="1">
    <source>
        <dbReference type="Pfam" id="PF00085"/>
    </source>
</evidence>
<dbReference type="EMBL" id="RCSS01000348">
    <property type="protein sequence ID" value="RVD91977.1"/>
    <property type="molecule type" value="Genomic_DNA"/>
</dbReference>
<name>A0A437ALL2_9MICR</name>
<reference evidence="2 3" key="1">
    <citation type="submission" date="2018-10" db="EMBL/GenBank/DDBJ databases">
        <title>Draft genome sequence of the microsporidian Tubulinosema ratisbonensis.</title>
        <authorList>
            <person name="Polonais V."/>
            <person name="Peyretaillade E."/>
            <person name="Niehus S."/>
            <person name="Wawrzyniak I."/>
            <person name="Franchet A."/>
            <person name="Gaspin C."/>
            <person name="Reichstadt M."/>
            <person name="Belser C."/>
            <person name="Labadie K."/>
            <person name="Delbac F."/>
            <person name="Ferrandon D."/>
        </authorList>
    </citation>
    <scope>NUCLEOTIDE SEQUENCE [LARGE SCALE GENOMIC DNA]</scope>
    <source>
        <strain evidence="2 3">Franzen</strain>
    </source>
</reference>
<dbReference type="InterPro" id="IPR036249">
    <property type="entry name" value="Thioredoxin-like_sf"/>
</dbReference>
<feature type="domain" description="Thioredoxin" evidence="1">
    <location>
        <begin position="37"/>
        <end position="118"/>
    </location>
</feature>
<gene>
    <name evidence="2" type="ORF">TUBRATIS_15440</name>
</gene>
<dbReference type="Gene3D" id="3.40.30.10">
    <property type="entry name" value="Glutaredoxin"/>
    <property type="match status" value="1"/>
</dbReference>
<sequence>MTDTSDFSDDEIFAKYRKRRINDFKKQKEVKELKTEEELMKKSMSDTMIVHFYKEEFLRCKIMNEALERVCHKFRDIDFYKAKAENCLVITEKLNIQALPFLGFFHKGFFVDYIVGFEKIGENELKEEELISFIKNSNIYK</sequence>
<keyword evidence="3" id="KW-1185">Reference proteome</keyword>
<dbReference type="OrthoDB" id="10257948at2759"/>
<dbReference type="InterPro" id="IPR013766">
    <property type="entry name" value="Thioredoxin_domain"/>
</dbReference>
<dbReference type="STRING" id="291195.A0A437ALL2"/>
<proteinExistence type="predicted"/>
<protein>
    <submittedName>
        <fullName evidence="2">Thioredoxin</fullName>
    </submittedName>
</protein>
<dbReference type="SUPFAM" id="SSF52833">
    <property type="entry name" value="Thioredoxin-like"/>
    <property type="match status" value="1"/>
</dbReference>